<dbReference type="Pfam" id="PF13637">
    <property type="entry name" value="Ank_4"/>
    <property type="match status" value="1"/>
</dbReference>
<keyword evidence="1" id="KW-0677">Repeat</keyword>
<comment type="caution">
    <text evidence="6">The sequence shown here is derived from an EMBL/GenBank/DDBJ whole genome shotgun (WGS) entry which is preliminary data.</text>
</comment>
<evidence type="ECO:0000256" key="3">
    <source>
        <dbReference type="PROSITE-ProRule" id="PRU00023"/>
    </source>
</evidence>
<dbReference type="EMBL" id="JARVKF010000021">
    <property type="protein sequence ID" value="KAK9425296.1"/>
    <property type="molecule type" value="Genomic_DNA"/>
</dbReference>
<feature type="repeat" description="ANK" evidence="3">
    <location>
        <begin position="120"/>
        <end position="152"/>
    </location>
</feature>
<dbReference type="PROSITE" id="PS50297">
    <property type="entry name" value="ANK_REP_REGION"/>
    <property type="match status" value="2"/>
</dbReference>
<accession>A0ABR2VEQ1</accession>
<name>A0ABR2VEQ1_9PEZI</name>
<dbReference type="PROSITE" id="PS50088">
    <property type="entry name" value="ANK_REPEAT"/>
    <property type="match status" value="2"/>
</dbReference>
<gene>
    <name evidence="6" type="ORF">SUNI508_13168</name>
</gene>
<evidence type="ECO:0000256" key="4">
    <source>
        <dbReference type="SAM" id="MobiDB-lite"/>
    </source>
</evidence>
<dbReference type="InterPro" id="IPR001810">
    <property type="entry name" value="F-box_dom"/>
</dbReference>
<organism evidence="6 7">
    <name type="scientific">Seiridium unicorne</name>
    <dbReference type="NCBI Taxonomy" id="138068"/>
    <lineage>
        <taxon>Eukaryota</taxon>
        <taxon>Fungi</taxon>
        <taxon>Dikarya</taxon>
        <taxon>Ascomycota</taxon>
        <taxon>Pezizomycotina</taxon>
        <taxon>Sordariomycetes</taxon>
        <taxon>Xylariomycetidae</taxon>
        <taxon>Amphisphaeriales</taxon>
        <taxon>Sporocadaceae</taxon>
        <taxon>Seiridium</taxon>
    </lineage>
</organism>
<dbReference type="InterPro" id="IPR002110">
    <property type="entry name" value="Ankyrin_rpt"/>
</dbReference>
<dbReference type="PANTHER" id="PTHR24198:SF165">
    <property type="entry name" value="ANKYRIN REPEAT-CONTAINING PROTEIN-RELATED"/>
    <property type="match status" value="1"/>
</dbReference>
<reference evidence="6 7" key="1">
    <citation type="journal article" date="2024" name="J. Plant Pathol.">
        <title>Sequence and assembly of the genome of Seiridium unicorne, isolate CBS 538.82, causal agent of cypress canker disease.</title>
        <authorList>
            <person name="Scali E."/>
            <person name="Rocca G.D."/>
            <person name="Danti R."/>
            <person name="Garbelotto M."/>
            <person name="Barberini S."/>
            <person name="Baroncelli R."/>
            <person name="Emiliani G."/>
        </authorList>
    </citation>
    <scope>NUCLEOTIDE SEQUENCE [LARGE SCALE GENOMIC DNA]</scope>
    <source>
        <strain evidence="6 7">BM-138-508</strain>
    </source>
</reference>
<keyword evidence="7" id="KW-1185">Reference proteome</keyword>
<keyword evidence="2 3" id="KW-0040">ANK repeat</keyword>
<dbReference type="PANTHER" id="PTHR24198">
    <property type="entry name" value="ANKYRIN REPEAT AND PROTEIN KINASE DOMAIN-CONTAINING PROTEIN"/>
    <property type="match status" value="1"/>
</dbReference>
<feature type="domain" description="F-box" evidence="5">
    <location>
        <begin position="20"/>
        <end position="65"/>
    </location>
</feature>
<proteinExistence type="predicted"/>
<protein>
    <submittedName>
        <fullName evidence="6">Ankyrin repeat-containing domain protein</fullName>
    </submittedName>
</protein>
<dbReference type="SMART" id="SM00248">
    <property type="entry name" value="ANK"/>
    <property type="match status" value="6"/>
</dbReference>
<dbReference type="PROSITE" id="PS50181">
    <property type="entry name" value="FBOX"/>
    <property type="match status" value="1"/>
</dbReference>
<dbReference type="Pfam" id="PF00023">
    <property type="entry name" value="Ank"/>
    <property type="match status" value="1"/>
</dbReference>
<feature type="compositionally biased region" description="Basic and acidic residues" evidence="4">
    <location>
        <begin position="559"/>
        <end position="568"/>
    </location>
</feature>
<dbReference type="Proteomes" id="UP001408356">
    <property type="component" value="Unassembled WGS sequence"/>
</dbReference>
<evidence type="ECO:0000256" key="2">
    <source>
        <dbReference type="ARBA" id="ARBA00023043"/>
    </source>
</evidence>
<dbReference type="Gene3D" id="1.25.40.20">
    <property type="entry name" value="Ankyrin repeat-containing domain"/>
    <property type="match status" value="2"/>
</dbReference>
<dbReference type="InterPro" id="IPR036770">
    <property type="entry name" value="Ankyrin_rpt-contain_sf"/>
</dbReference>
<evidence type="ECO:0000313" key="7">
    <source>
        <dbReference type="Proteomes" id="UP001408356"/>
    </source>
</evidence>
<sequence length="582" mass="65030">MKATSGKKRVTVGAGVEPNRATLVDMPPEMLYQISESLCITNLAYLAATCRRLQAVLVPELYKRDHSTGTFRTLSWAAGKVKKRTSVETIERALSYWPPGTDALQCYFRKNKSFHGKSLKYLTPLMAAIQAGNLRVVHFLLSKGVDINQPEASPGQRDTLWYPIHHAMMMDYFKPGAKQTYPTKHKLAIIELLLNIGANPDQLSLSNPARKPTGISLGIVTPMHLAIKNQADNDVIQLLVDLGAAATRVPYYQVPEQRFTNITPISHLVNTYQEASEGHPLAVKALADNGGGIGSEAEMNTVTGHPLLLDSLSRPRASPHSVAVTKAILEGTWVNLQHTASNGDGVIVHFLKSHIDWKPDVPYDRRWALRHEDERDMERLAATACDTIDVLLEHGADINEANATGDTPLHIAGGLHRNYSAIFDHLIQRGANVKATTTNGHTVLHALLMGDRDADYTLVTRLIRRHRLQPYARDKDRNTFLHLLLSHSVASFNKWMCEVAKHYKKGDFEDDRLKNAAGRTPLGEADYLSGRHEQSDDGIQSRDVERLWIDHAFDEAEQQRKPMKECAQKRSFVRNQTKGKRL</sequence>
<evidence type="ECO:0000259" key="5">
    <source>
        <dbReference type="PROSITE" id="PS50181"/>
    </source>
</evidence>
<feature type="repeat" description="ANK" evidence="3">
    <location>
        <begin position="404"/>
        <end position="438"/>
    </location>
</feature>
<evidence type="ECO:0000313" key="6">
    <source>
        <dbReference type="EMBL" id="KAK9425296.1"/>
    </source>
</evidence>
<evidence type="ECO:0000256" key="1">
    <source>
        <dbReference type="ARBA" id="ARBA00022737"/>
    </source>
</evidence>
<feature type="region of interest" description="Disordered" evidence="4">
    <location>
        <begin position="559"/>
        <end position="582"/>
    </location>
</feature>
<dbReference type="SUPFAM" id="SSF48403">
    <property type="entry name" value="Ankyrin repeat"/>
    <property type="match status" value="1"/>
</dbReference>